<dbReference type="PROSITE" id="PS00041">
    <property type="entry name" value="HTH_ARAC_FAMILY_1"/>
    <property type="match status" value="1"/>
</dbReference>
<feature type="domain" description="HTH araC/xylS-type" evidence="5">
    <location>
        <begin position="242"/>
        <end position="340"/>
    </location>
</feature>
<dbReference type="InterPro" id="IPR018060">
    <property type="entry name" value="HTH_AraC"/>
</dbReference>
<dbReference type="Gene3D" id="3.40.50.880">
    <property type="match status" value="1"/>
</dbReference>
<reference evidence="7" key="1">
    <citation type="submission" date="2015-05" db="EMBL/GenBank/DDBJ databases">
        <title>Draft genome sequencing of a biphenyl-degrading bacterium, Pseudomonas balearica KF707 (=NBRC110670).</title>
        <authorList>
            <person name="Kimura N."/>
            <person name="Hirose J."/>
            <person name="Watanabe T."/>
            <person name="Suenaga H."/>
            <person name="Fujihara H."/>
            <person name="Noguchi M."/>
            <person name="Hashimoto M."/>
            <person name="Shimodaira J."/>
            <person name="Tsuchikane K."/>
            <person name="Hosoyama A."/>
            <person name="Yamazoe A."/>
            <person name="Fujita N."/>
            <person name="Furukawa K."/>
        </authorList>
    </citation>
    <scope>NUCLEOTIDE SEQUENCE [LARGE SCALE GENOMIC DNA]</scope>
    <source>
        <strain evidence="7">DSM 10086 / NBRC 110670 / KF707</strain>
    </source>
</reference>
<evidence type="ECO:0000313" key="6">
    <source>
        <dbReference type="EMBL" id="BAU74092.1"/>
    </source>
</evidence>
<dbReference type="KEGG" id="pfuw:KF707C_24040"/>
<dbReference type="Pfam" id="PF01965">
    <property type="entry name" value="DJ-1_PfpI"/>
    <property type="match status" value="1"/>
</dbReference>
<accession>A0AAD1C0X3</accession>
<dbReference type="InterPro" id="IPR029062">
    <property type="entry name" value="Class_I_gatase-like"/>
</dbReference>
<dbReference type="PANTHER" id="PTHR43130:SF3">
    <property type="entry name" value="HTH-TYPE TRANSCRIPTIONAL REGULATOR RV1931C"/>
    <property type="match status" value="1"/>
</dbReference>
<dbReference type="Proteomes" id="UP000218554">
    <property type="component" value="Chromosome"/>
</dbReference>
<dbReference type="PANTHER" id="PTHR43130">
    <property type="entry name" value="ARAC-FAMILY TRANSCRIPTIONAL REGULATOR"/>
    <property type="match status" value="1"/>
</dbReference>
<keyword evidence="1" id="KW-0805">Transcription regulation</keyword>
<keyword evidence="3" id="KW-0804">Transcription</keyword>
<evidence type="ECO:0000256" key="3">
    <source>
        <dbReference type="ARBA" id="ARBA00023163"/>
    </source>
</evidence>
<evidence type="ECO:0000313" key="7">
    <source>
        <dbReference type="Proteomes" id="UP000218554"/>
    </source>
</evidence>
<reference evidence="6 7" key="2">
    <citation type="journal article" date="2017" name="Int. J. Syst. Evol. Microbiol.">
        <title>Pseudomonas furukawaii sp. nov., a polychlorinated biphenyl-degrading bacterium isolated from biphenyl-contaminated soil in Japan.</title>
        <authorList>
            <person name="Kimura N."/>
            <person name="Watanabe T."/>
            <person name="Suenaga H."/>
            <person name="Fujihara H."/>
            <person name="Futagami T."/>
            <person name="Goto M."/>
            <person name="Hanada S."/>
            <person name="Hirose J."/>
        </authorList>
    </citation>
    <scope>NUCLEOTIDE SEQUENCE [LARGE SCALE GENOMIC DNA]</scope>
    <source>
        <strain evidence="7">DSM 10086 / NBRC 110670 / KF707</strain>
    </source>
</reference>
<dbReference type="GO" id="GO:0003700">
    <property type="term" value="F:DNA-binding transcription factor activity"/>
    <property type="evidence" value="ECO:0007669"/>
    <property type="project" value="InterPro"/>
</dbReference>
<evidence type="ECO:0000259" key="5">
    <source>
        <dbReference type="PROSITE" id="PS01124"/>
    </source>
</evidence>
<keyword evidence="7" id="KW-1185">Reference proteome</keyword>
<organism evidence="6 7">
    <name type="scientific">Metapseudomonas furukawaii</name>
    <name type="common">Pseudomonas furukawaii</name>
    <dbReference type="NCBI Taxonomy" id="1149133"/>
    <lineage>
        <taxon>Bacteria</taxon>
        <taxon>Pseudomonadati</taxon>
        <taxon>Pseudomonadota</taxon>
        <taxon>Gammaproteobacteria</taxon>
        <taxon>Pseudomonadales</taxon>
        <taxon>Pseudomonadaceae</taxon>
        <taxon>Metapseudomonas</taxon>
    </lineage>
</organism>
<proteinExistence type="predicted"/>
<evidence type="ECO:0000256" key="1">
    <source>
        <dbReference type="ARBA" id="ARBA00023015"/>
    </source>
</evidence>
<dbReference type="Gene3D" id="1.10.10.60">
    <property type="entry name" value="Homeodomain-like"/>
    <property type="match status" value="2"/>
</dbReference>
<feature type="region of interest" description="Disordered" evidence="4">
    <location>
        <begin position="343"/>
        <end position="368"/>
    </location>
</feature>
<dbReference type="Pfam" id="PF12833">
    <property type="entry name" value="HTH_18"/>
    <property type="match status" value="1"/>
</dbReference>
<evidence type="ECO:0000256" key="4">
    <source>
        <dbReference type="SAM" id="MobiDB-lite"/>
    </source>
</evidence>
<keyword evidence="2" id="KW-0238">DNA-binding</keyword>
<dbReference type="CDD" id="cd03136">
    <property type="entry name" value="GATase1_AraC_ArgR_like"/>
    <property type="match status" value="1"/>
</dbReference>
<evidence type="ECO:0000256" key="2">
    <source>
        <dbReference type="ARBA" id="ARBA00023125"/>
    </source>
</evidence>
<dbReference type="SUPFAM" id="SSF46689">
    <property type="entry name" value="Homeodomain-like"/>
    <property type="match status" value="2"/>
</dbReference>
<dbReference type="RefSeq" id="WP_003454101.1">
    <property type="nucleotide sequence ID" value="NZ_AJMR01000191.1"/>
</dbReference>
<dbReference type="InterPro" id="IPR018062">
    <property type="entry name" value="HTH_AraC-typ_CS"/>
</dbReference>
<dbReference type="PROSITE" id="PS01124">
    <property type="entry name" value="HTH_ARAC_FAMILY_2"/>
    <property type="match status" value="1"/>
</dbReference>
<dbReference type="AlphaFoldDB" id="A0AAD1C0X3"/>
<dbReference type="SMART" id="SM00342">
    <property type="entry name" value="HTH_ARAC"/>
    <property type="match status" value="1"/>
</dbReference>
<dbReference type="EMBL" id="AP014862">
    <property type="protein sequence ID" value="BAU74092.1"/>
    <property type="molecule type" value="Genomic_DNA"/>
</dbReference>
<sequence length="368" mass="40580">MRTSFESVLKCKNLAHLDKASGVGVRLPVRRVAFILREHFSMMAFTGAVDALVTANLMSSSPVFEVLVVGGESNLVVSDLGIAISADCSLAEMEERHLDILVVCGGYRVRLQGDPQLRAKLRQADTSGAVLGGLWNGAYFLAEAGLLDGHECAFHPDGRAMMAELFPKVRVTTHSHVLDRKRLSCAGANSSLGMMLEVVGHSAGQDLVDAVEEVLGCDKMRETVDISVVSIDFDPTLPRPLKLALELMHSNIEDPIEIVEIARYARISRRHLERLFRRYVKATPPRYYMELRLTHARQLLQHTNKSMTEISVASGFATLPHFSRCFREKFDVAPGEFRSRSQFRVGTSTELPAKSRRTTGGLRTGTGG</sequence>
<dbReference type="InterPro" id="IPR002818">
    <property type="entry name" value="DJ-1/PfpI"/>
</dbReference>
<gene>
    <name evidence="6" type="ORF">KF707C_24040</name>
</gene>
<protein>
    <submittedName>
        <fullName evidence="6">Transcriptional regulator</fullName>
    </submittedName>
</protein>
<dbReference type="InterPro" id="IPR052158">
    <property type="entry name" value="INH-QAR"/>
</dbReference>
<name>A0AAD1C0X3_METFU</name>
<dbReference type="InterPro" id="IPR009057">
    <property type="entry name" value="Homeodomain-like_sf"/>
</dbReference>
<dbReference type="GO" id="GO:0009893">
    <property type="term" value="P:positive regulation of metabolic process"/>
    <property type="evidence" value="ECO:0007669"/>
    <property type="project" value="UniProtKB-ARBA"/>
</dbReference>
<dbReference type="GO" id="GO:0043565">
    <property type="term" value="F:sequence-specific DNA binding"/>
    <property type="evidence" value="ECO:0007669"/>
    <property type="project" value="InterPro"/>
</dbReference>
<dbReference type="SUPFAM" id="SSF52317">
    <property type="entry name" value="Class I glutamine amidotransferase-like"/>
    <property type="match status" value="1"/>
</dbReference>